<evidence type="ECO:0000256" key="7">
    <source>
        <dbReference type="RuleBase" id="RU003942"/>
    </source>
</evidence>
<keyword evidence="5 8" id="KW-1133">Transmembrane helix</keyword>
<dbReference type="GO" id="GO:0022857">
    <property type="term" value="F:transmembrane transporter activity"/>
    <property type="evidence" value="ECO:0007669"/>
    <property type="project" value="InterPro"/>
</dbReference>
<name>H0E9V3_9ACTN</name>
<proteinExistence type="inferred from homology"/>
<keyword evidence="2" id="KW-0813">Transport</keyword>
<dbReference type="InterPro" id="IPR045324">
    <property type="entry name" value="Small_multidrug_res"/>
</dbReference>
<dbReference type="PATRIC" id="fig|1097667.3.peg.3594"/>
<dbReference type="PANTHER" id="PTHR30561">
    <property type="entry name" value="SMR FAMILY PROTON-DEPENDENT DRUG EFFLUX TRANSPORTER SUGE"/>
    <property type="match status" value="1"/>
</dbReference>
<keyword evidence="3" id="KW-1003">Cell membrane</keyword>
<evidence type="ECO:0000313" key="10">
    <source>
        <dbReference type="Proteomes" id="UP000005143"/>
    </source>
</evidence>
<keyword evidence="4 7" id="KW-0812">Transmembrane</keyword>
<evidence type="ECO:0000256" key="2">
    <source>
        <dbReference type="ARBA" id="ARBA00022448"/>
    </source>
</evidence>
<dbReference type="AlphaFoldDB" id="H0E9V3"/>
<keyword evidence="10" id="KW-1185">Reference proteome</keyword>
<comment type="similarity">
    <text evidence="7">Belongs to the drug/metabolite transporter (DMT) superfamily. Small multidrug resistance (SMR) (TC 2.A.7.1) family.</text>
</comment>
<sequence>MAWIMLVVAGLLEVVWAIAMKRSDGFTRVPETAVFLVASIASFVLLSRALRDLPIGTGYAVWTGIGAIGAAIVGIVFLSEAASPLRLASLGLVAAGIVGLALSSAAAH</sequence>
<dbReference type="RefSeq" id="WP_007577888.1">
    <property type="nucleotide sequence ID" value="NZ_AGUD01000270.1"/>
</dbReference>
<feature type="transmembrane region" description="Helical" evidence="8">
    <location>
        <begin position="33"/>
        <end position="50"/>
    </location>
</feature>
<dbReference type="NCBIfam" id="NF008512">
    <property type="entry name" value="PRK11431.1"/>
    <property type="match status" value="1"/>
</dbReference>
<evidence type="ECO:0000256" key="3">
    <source>
        <dbReference type="ARBA" id="ARBA00022475"/>
    </source>
</evidence>
<dbReference type="PANTHER" id="PTHR30561:SF0">
    <property type="entry name" value="GUANIDINIUM EXPORTER"/>
    <property type="match status" value="1"/>
</dbReference>
<evidence type="ECO:0000256" key="5">
    <source>
        <dbReference type="ARBA" id="ARBA00022989"/>
    </source>
</evidence>
<dbReference type="Proteomes" id="UP000005143">
    <property type="component" value="Unassembled WGS sequence"/>
</dbReference>
<evidence type="ECO:0000256" key="8">
    <source>
        <dbReference type="SAM" id="Phobius"/>
    </source>
</evidence>
<evidence type="ECO:0000256" key="4">
    <source>
        <dbReference type="ARBA" id="ARBA00022692"/>
    </source>
</evidence>
<keyword evidence="6 8" id="KW-0472">Membrane</keyword>
<evidence type="ECO:0000256" key="1">
    <source>
        <dbReference type="ARBA" id="ARBA00004651"/>
    </source>
</evidence>
<accession>H0E9V3</accession>
<dbReference type="FunFam" id="1.10.3730.20:FF:000001">
    <property type="entry name" value="Quaternary ammonium compound resistance transporter SugE"/>
    <property type="match status" value="1"/>
</dbReference>
<comment type="subcellular location">
    <subcellularLocation>
        <location evidence="1 7">Cell membrane</location>
        <topology evidence="1 7">Multi-pass membrane protein</topology>
    </subcellularLocation>
</comment>
<dbReference type="Gene3D" id="1.10.3730.20">
    <property type="match status" value="1"/>
</dbReference>
<dbReference type="GO" id="GO:0005886">
    <property type="term" value="C:plasma membrane"/>
    <property type="evidence" value="ECO:0007669"/>
    <property type="project" value="UniProtKB-SubCell"/>
</dbReference>
<reference evidence="9 10" key="1">
    <citation type="journal article" date="2013" name="Biodegradation">
        <title>Quantitative proteomic analysis of ibuprofen-degrading Patulibacter sp. strain I11.</title>
        <authorList>
            <person name="Almeida B."/>
            <person name="Kjeldal H."/>
            <person name="Lolas I."/>
            <person name="Knudsen A.D."/>
            <person name="Carvalho G."/>
            <person name="Nielsen K.L."/>
            <person name="Barreto Crespo M.T."/>
            <person name="Stensballe A."/>
            <person name="Nielsen J.L."/>
        </authorList>
    </citation>
    <scope>NUCLEOTIDE SEQUENCE [LARGE SCALE GENOMIC DNA]</scope>
    <source>
        <strain evidence="9 10">I11</strain>
    </source>
</reference>
<organism evidence="9 10">
    <name type="scientific">Patulibacter medicamentivorans</name>
    <dbReference type="NCBI Taxonomy" id="1097667"/>
    <lineage>
        <taxon>Bacteria</taxon>
        <taxon>Bacillati</taxon>
        <taxon>Actinomycetota</taxon>
        <taxon>Thermoleophilia</taxon>
        <taxon>Solirubrobacterales</taxon>
        <taxon>Patulibacteraceae</taxon>
        <taxon>Patulibacter</taxon>
    </lineage>
</organism>
<dbReference type="InterPro" id="IPR037185">
    <property type="entry name" value="EmrE-like"/>
</dbReference>
<gene>
    <name evidence="9" type="ORF">PAI11_36260</name>
</gene>
<dbReference type="SUPFAM" id="SSF103481">
    <property type="entry name" value="Multidrug resistance efflux transporter EmrE"/>
    <property type="match status" value="1"/>
</dbReference>
<protein>
    <submittedName>
        <fullName evidence="9">Quaternary ammonium compound-resistance protein sugE</fullName>
    </submittedName>
</protein>
<dbReference type="Pfam" id="PF00893">
    <property type="entry name" value="Multi_Drug_Res"/>
    <property type="match status" value="1"/>
</dbReference>
<comment type="caution">
    <text evidence="9">The sequence shown here is derived from an EMBL/GenBank/DDBJ whole genome shotgun (WGS) entry which is preliminary data.</text>
</comment>
<evidence type="ECO:0000256" key="6">
    <source>
        <dbReference type="ARBA" id="ARBA00023136"/>
    </source>
</evidence>
<dbReference type="InterPro" id="IPR000390">
    <property type="entry name" value="Small_drug/metabolite_transptr"/>
</dbReference>
<dbReference type="EMBL" id="AGUD01000270">
    <property type="protein sequence ID" value="EHN09546.1"/>
    <property type="molecule type" value="Genomic_DNA"/>
</dbReference>
<feature type="transmembrane region" description="Helical" evidence="8">
    <location>
        <begin position="85"/>
        <end position="107"/>
    </location>
</feature>
<dbReference type="OrthoDB" id="3175079at2"/>
<feature type="transmembrane region" description="Helical" evidence="8">
    <location>
        <begin position="59"/>
        <end position="79"/>
    </location>
</feature>
<evidence type="ECO:0000313" key="9">
    <source>
        <dbReference type="EMBL" id="EHN09546.1"/>
    </source>
</evidence>